<reference evidence="2" key="2">
    <citation type="submission" date="2004-08" db="EMBL/GenBank/DDBJ databases">
        <authorList>
            <person name="Putnam N."/>
            <person name="Detter J.C."/>
            <person name="Richardson P.M."/>
            <person name="Rokhsar D."/>
        </authorList>
    </citation>
    <scope>NUCLEOTIDE SEQUENCE</scope>
</reference>
<proteinExistence type="predicted"/>
<sequence length="59" mass="7052">MNLSHHSYSIKFFILHKTPLWDSLFLILLSLYCYLFLRRILDNVPSICDVLLEHRGSKM</sequence>
<accession>Q649C3</accession>
<feature type="transmembrane region" description="Helical" evidence="1">
    <location>
        <begin position="20"/>
        <end position="37"/>
    </location>
</feature>
<evidence type="ECO:0000256" key="1">
    <source>
        <dbReference type="SAM" id="Phobius"/>
    </source>
</evidence>
<gene>
    <name evidence="2" type="ORF">GZ35B7_37</name>
</gene>
<dbReference type="EMBL" id="AY714864">
    <property type="protein sequence ID" value="AAU84004.1"/>
    <property type="molecule type" value="Genomic_DNA"/>
</dbReference>
<reference evidence="2" key="1">
    <citation type="journal article" date="2004" name="Science">
        <title>Reverse methanogenesis: testing the hypothesis with environmental genomics.</title>
        <authorList>
            <person name="Hallam S.J."/>
            <person name="Putnam N."/>
            <person name="Preston C.M."/>
            <person name="Detter J.C."/>
            <person name="Rokhsar D."/>
            <person name="Richardson P.M."/>
            <person name="DeLong E.F."/>
        </authorList>
    </citation>
    <scope>NUCLEOTIDE SEQUENCE</scope>
</reference>
<name>Q649C3_UNCAG</name>
<dbReference type="AlphaFoldDB" id="Q649C3"/>
<keyword evidence="1" id="KW-0812">Transmembrane</keyword>
<keyword evidence="1" id="KW-0472">Membrane</keyword>
<protein>
    <submittedName>
        <fullName evidence="2">Uncharacterized protein</fullName>
    </submittedName>
</protein>
<keyword evidence="1" id="KW-1133">Transmembrane helix</keyword>
<evidence type="ECO:0000313" key="2">
    <source>
        <dbReference type="EMBL" id="AAU84004.1"/>
    </source>
</evidence>
<organism evidence="2">
    <name type="scientific">Uncultured archaeon GZfos26G2</name>
    <dbReference type="NCBI Taxonomy" id="3386331"/>
    <lineage>
        <taxon>Archaea</taxon>
        <taxon>Methanobacteriati</taxon>
        <taxon>Methanobacteriota</taxon>
        <taxon>Stenosarchaea group</taxon>
        <taxon>Methanomicrobia</taxon>
        <taxon>Candidatus Methanophagales</taxon>
        <taxon>Candidatus Methanophagaceae</taxon>
        <taxon>Candidatus Methanophaga</taxon>
    </lineage>
</organism>